<keyword evidence="1" id="KW-0343">GTPase activation</keyword>
<evidence type="ECO:0000256" key="7">
    <source>
        <dbReference type="SAM" id="MobiDB-lite"/>
    </source>
</evidence>
<dbReference type="FunFam" id="3.40.50.11210:FF:000005">
    <property type="entry name" value="Ral GTPase-activating protein, beta subunit (non-catalytic)"/>
    <property type="match status" value="1"/>
</dbReference>
<organism evidence="9 10">
    <name type="scientific">Oncorhynchus kisutch</name>
    <name type="common">Coho salmon</name>
    <name type="synonym">Salmo kisutch</name>
    <dbReference type="NCBI Taxonomy" id="8019"/>
    <lineage>
        <taxon>Eukaryota</taxon>
        <taxon>Metazoa</taxon>
        <taxon>Chordata</taxon>
        <taxon>Craniata</taxon>
        <taxon>Vertebrata</taxon>
        <taxon>Euteleostomi</taxon>
        <taxon>Actinopterygii</taxon>
        <taxon>Neopterygii</taxon>
        <taxon>Teleostei</taxon>
        <taxon>Protacanthopterygii</taxon>
        <taxon>Salmoniformes</taxon>
        <taxon>Salmonidae</taxon>
        <taxon>Salmoninae</taxon>
        <taxon>Oncorhynchus</taxon>
    </lineage>
</organism>
<dbReference type="PANTHER" id="PTHR21344">
    <property type="entry name" value="RAL GTPASE-ACTIVATING PROTEIN SUBUNIT BETA"/>
    <property type="match status" value="1"/>
</dbReference>
<proteinExistence type="predicted"/>
<protein>
    <recommendedName>
        <fullName evidence="5">Ral GTPase-activating protein subunit beta</fullName>
    </recommendedName>
    <alternativeName>
        <fullName evidence="6">p170</fullName>
    </alternativeName>
</protein>
<dbReference type="InterPro" id="IPR035974">
    <property type="entry name" value="Rap/Ran-GAP_sf"/>
</dbReference>
<dbReference type="GO" id="GO:0005096">
    <property type="term" value="F:GTPase activator activity"/>
    <property type="evidence" value="ECO:0007669"/>
    <property type="project" value="UniProtKB-KW"/>
</dbReference>
<evidence type="ECO:0000256" key="5">
    <source>
        <dbReference type="ARBA" id="ARBA00072207"/>
    </source>
</evidence>
<feature type="compositionally biased region" description="Low complexity" evidence="7">
    <location>
        <begin position="414"/>
        <end position="428"/>
    </location>
</feature>
<keyword evidence="10" id="KW-1185">Reference proteome</keyword>
<dbReference type="InterPro" id="IPR000331">
    <property type="entry name" value="Rap/Ran_GAP_dom"/>
</dbReference>
<feature type="region of interest" description="Disordered" evidence="7">
    <location>
        <begin position="355"/>
        <end position="437"/>
    </location>
</feature>
<evidence type="ECO:0000259" key="8">
    <source>
        <dbReference type="PROSITE" id="PS50085"/>
    </source>
</evidence>
<evidence type="ECO:0000256" key="3">
    <source>
        <dbReference type="ARBA" id="ARBA00053327"/>
    </source>
</evidence>
<dbReference type="Ensembl" id="ENSOKIT00005109139.1">
    <property type="protein sequence ID" value="ENSOKIP00005101856.1"/>
    <property type="gene ID" value="ENSOKIG00005044618.1"/>
</dbReference>
<dbReference type="GO" id="GO:0051056">
    <property type="term" value="P:regulation of small GTPase mediated signal transduction"/>
    <property type="evidence" value="ECO:0007669"/>
    <property type="project" value="InterPro"/>
</dbReference>
<dbReference type="InterPro" id="IPR039930">
    <property type="entry name" value="RALGAPB"/>
</dbReference>
<evidence type="ECO:0000256" key="2">
    <source>
        <dbReference type="ARBA" id="ARBA00022553"/>
    </source>
</evidence>
<sequence length="1494" mass="165957">MYSEWRSLHLVVQSDQGHLSVLHSYPPAVGRDVANAVVKPLGVTLGTPSSDSLLKTDKEVKWTMEVLCYGLTLPLDGDTVKLCVDVYTDWIMALITPRDSIPQPIVKEPNLYVQTILKHLYNLFMPRPEHYSPMHFRLCQQVLTAVLKLARESGSGMARETWEVLLLFLLRINDTLLAPPTVGGGIAEKLAEKLISVLFEVWFMACTRCFPTPPYWKTAREMLANWRHHPPVVEQWSKVIAALTSRLLRFTYGPSFPPFKVLEEDANLIPIEMDNDCVAQTWFRFLHMLSNPVDLSSPLTVSSTPKFQEQLLGVTGVPQEVIQHHPCLKQLPQIFFRAMRGVSCLVDAFLGISRPRSDSAPPTPVNRLSVPPPPTSTNTTPPHSRRNKPTGVIKTASKTSTASMTHQPKVSYQPSSTSPLSSPNLTSSEPRPLPAPTRPKVNSVLNLFGQWLFDAALVHCKLHTGLSRDNSLTALATQAGVEPRRQGSLMSTDTMVSNPMFDANEFPDNYESGRAEACGTLCRIFCSKKTGEEILPVYLSRFYMVLIQGLQISDYICRPVLASIILNSSALFCSDLKGINVVVPYFISALENILPDRELSKFKTYVNPTDLRRASINILMSMLPLPHHFGNVKSEVLLEGKFSNDDNSLHDKAVSFVSLKLRLVNILIGALQTETDPTNTQMILGAMLNIVQDSALLESTGAQAEVGIVDGSNALAKSHSRNNSGISNTSGGSSEATTPDRERPTQALLRDYALHTDAAAGLLIRSIHLVTQRLNSQWRPDMSISLAALELLAGLAKVKTSVESADRKRAVSSVCGYIVYQCSRPAPLHSRDLHSMIVAAFQCLCVWLTEHPDMLNEKDCLIEVLEIVELGISGSKSKTGDQEVRYKGDKEHNPASMRVKDAAEATLSCIMQVLGAFPSPSGPASPCSLLNEDTLIKYSRLTSTSHKNFRYFVLDNSVILAMLEQPMGNEQSQLSSTYAVSYPQRACQLSPTCLSVILPPVISPQHVFVPESRPTPKNDVGIRFNVKHRPFPEEVDKIPFVKADLSIPDLHDIVDEELEMQHNKLCGVMAKQTEYETTLEHSSEERWCNKSFPDPLTDCKPPPPSQEFQTARLFLSHFGFLSLEALKEPGNSRLPPHLIALDSGLPGFFDDMSYLDLLPCRPCDTVFLFYMKAGQKSSQEILRNVESSSNVQHHFLEFLLSLGWPVEVGQHPGWTGSVYTSWSINKNNNNNLFSVPTDDMVTLGDTGGGVFNGEKRVLYYADALTEIAFVVPSLTESTENSFPTGEPDSQMDLLPSLLKQSNLTLDLFPNHSDNVAPGQRSPTVKSKKMPPGRTIPPMGPETKVLVVWVERYDDIDNFPLADLLVETSTGVETTANSSTSTRPTSSGQDVQVIFIHPLRTGLFRIRLHGTLGKFSMVVPLVDGMVVSRRSLGFLVRQTVINACRRKRLESDSYNPPHVRRKQKIAEVVNRYRNKQLEPEFYTSLFQEVEERNSI</sequence>
<evidence type="ECO:0000256" key="1">
    <source>
        <dbReference type="ARBA" id="ARBA00022468"/>
    </source>
</evidence>
<dbReference type="InterPro" id="IPR046859">
    <property type="entry name" value="RGPA/RALGAPB_N"/>
</dbReference>
<feature type="compositionally biased region" description="Low complexity" evidence="7">
    <location>
        <begin position="394"/>
        <end position="403"/>
    </location>
</feature>
<dbReference type="Gene3D" id="3.40.50.11210">
    <property type="entry name" value="Rap/Ran-GAP"/>
    <property type="match status" value="1"/>
</dbReference>
<feature type="compositionally biased region" description="Low complexity" evidence="7">
    <location>
        <begin position="721"/>
        <end position="734"/>
    </location>
</feature>
<accession>A0A8C7KI25</accession>
<reference evidence="9" key="2">
    <citation type="submission" date="2025-09" db="UniProtKB">
        <authorList>
            <consortium name="Ensembl"/>
        </authorList>
    </citation>
    <scope>IDENTIFICATION</scope>
</reference>
<comment type="subunit">
    <text evidence="4">Component of the heterodimeric RalGAP1 complex with RALGAPA1 and of the heterodimeric RalGAP2 complex with RALGAPA2. Heterodimerization is required for activity.</text>
</comment>
<dbReference type="PANTHER" id="PTHR21344:SF1">
    <property type="entry name" value="RAL GTPASE-ACTIVATING PROTEIN SUBUNIT BETA"/>
    <property type="match status" value="1"/>
</dbReference>
<dbReference type="GeneTree" id="ENSGT00700000104550"/>
<evidence type="ECO:0000256" key="4">
    <source>
        <dbReference type="ARBA" id="ARBA00063020"/>
    </source>
</evidence>
<feature type="region of interest" description="Disordered" evidence="7">
    <location>
        <begin position="717"/>
        <end position="742"/>
    </location>
</feature>
<evidence type="ECO:0000313" key="10">
    <source>
        <dbReference type="Proteomes" id="UP000694557"/>
    </source>
</evidence>
<dbReference type="Pfam" id="PF20412">
    <property type="entry name" value="RALGAPB_N"/>
    <property type="match status" value="1"/>
</dbReference>
<dbReference type="SUPFAM" id="SSF111347">
    <property type="entry name" value="Rap/Ran-GAP"/>
    <property type="match status" value="1"/>
</dbReference>
<evidence type="ECO:0000256" key="6">
    <source>
        <dbReference type="ARBA" id="ARBA00081608"/>
    </source>
</evidence>
<feature type="compositionally biased region" description="Polar residues" evidence="7">
    <location>
        <begin position="404"/>
        <end position="413"/>
    </location>
</feature>
<comment type="function">
    <text evidence="3">Non-catalytic subunit of the heterodimeric RalGAP1 and RalGAP2 complexes which act as GTPase activators for the Ras-like small GTPases RALA and RALB.</text>
</comment>
<evidence type="ECO:0000313" key="9">
    <source>
        <dbReference type="Ensembl" id="ENSOKIP00005101856.1"/>
    </source>
</evidence>
<feature type="domain" description="Rap-GAP" evidence="8">
    <location>
        <begin position="1152"/>
        <end position="1393"/>
    </location>
</feature>
<dbReference type="PROSITE" id="PS50085">
    <property type="entry name" value="RAPGAP"/>
    <property type="match status" value="1"/>
</dbReference>
<name>A0A8C7KI25_ONCKI</name>
<dbReference type="Proteomes" id="UP000694557">
    <property type="component" value="Unassembled WGS sequence"/>
</dbReference>
<feature type="region of interest" description="Disordered" evidence="7">
    <location>
        <begin position="1311"/>
        <end position="1336"/>
    </location>
</feature>
<keyword evidence="2" id="KW-0597">Phosphoprotein</keyword>
<reference evidence="9" key="1">
    <citation type="submission" date="2025-08" db="UniProtKB">
        <authorList>
            <consortium name="Ensembl"/>
        </authorList>
    </citation>
    <scope>IDENTIFICATION</scope>
</reference>
<gene>
    <name evidence="9" type="primary">RALGAPB</name>
    <name evidence="9" type="synonym">LOC109891417</name>
</gene>